<dbReference type="Proteomes" id="UP000582659">
    <property type="component" value="Unassembled WGS sequence"/>
</dbReference>
<keyword evidence="2" id="KW-1185">Reference proteome</keyword>
<dbReference type="Proteomes" id="UP000659654">
    <property type="component" value="Unassembled WGS sequence"/>
</dbReference>
<sequence>MNRLFSVDRFISSTDSPISSFPCLSCTWGARAHSETDLNVWAASELFFGDRMGEFGDIMVQIWRQLTFSQLSFSPILAVRFHGTWSYPRCVNSMEFMERERCPLCQLFP</sequence>
<proteinExistence type="predicted"/>
<evidence type="ECO:0000313" key="1">
    <source>
        <dbReference type="EMBL" id="CAD5219437.1"/>
    </source>
</evidence>
<dbReference type="AlphaFoldDB" id="A0A7I8WM38"/>
<name>A0A7I8WM38_BURXY</name>
<dbReference type="EMBL" id="CAJFDI010000003">
    <property type="protein sequence ID" value="CAD5219437.1"/>
    <property type="molecule type" value="Genomic_DNA"/>
</dbReference>
<reference evidence="1" key="1">
    <citation type="submission" date="2020-09" db="EMBL/GenBank/DDBJ databases">
        <authorList>
            <person name="Kikuchi T."/>
        </authorList>
    </citation>
    <scope>NUCLEOTIDE SEQUENCE</scope>
    <source>
        <strain evidence="1">Ka4C1</strain>
    </source>
</reference>
<accession>A0A7I8WM38</accession>
<gene>
    <name evidence="1" type="ORF">BXYJ_LOCUS5678</name>
</gene>
<protein>
    <submittedName>
        <fullName evidence="1">(pine wood nematode) hypothetical protein</fullName>
    </submittedName>
</protein>
<organism evidence="1 2">
    <name type="scientific">Bursaphelenchus xylophilus</name>
    <name type="common">Pinewood nematode worm</name>
    <name type="synonym">Aphelenchoides xylophilus</name>
    <dbReference type="NCBI Taxonomy" id="6326"/>
    <lineage>
        <taxon>Eukaryota</taxon>
        <taxon>Metazoa</taxon>
        <taxon>Ecdysozoa</taxon>
        <taxon>Nematoda</taxon>
        <taxon>Chromadorea</taxon>
        <taxon>Rhabditida</taxon>
        <taxon>Tylenchina</taxon>
        <taxon>Tylenchomorpha</taxon>
        <taxon>Aphelenchoidea</taxon>
        <taxon>Aphelenchoididae</taxon>
        <taxon>Bursaphelenchus</taxon>
    </lineage>
</organism>
<dbReference type="EMBL" id="CAJFCV020000003">
    <property type="protein sequence ID" value="CAG9104715.1"/>
    <property type="molecule type" value="Genomic_DNA"/>
</dbReference>
<comment type="caution">
    <text evidence="1">The sequence shown here is derived from an EMBL/GenBank/DDBJ whole genome shotgun (WGS) entry which is preliminary data.</text>
</comment>
<evidence type="ECO:0000313" key="2">
    <source>
        <dbReference type="Proteomes" id="UP000659654"/>
    </source>
</evidence>